<feature type="transmembrane region" description="Helical" evidence="1">
    <location>
        <begin position="56"/>
        <end position="73"/>
    </location>
</feature>
<keyword evidence="1" id="KW-0472">Membrane</keyword>
<organism evidence="2">
    <name type="scientific">Escherichia phage fEgEco12</name>
    <dbReference type="NCBI Taxonomy" id="3158837"/>
    <lineage>
        <taxon>Viruses</taxon>
        <taxon>Duplodnaviria</taxon>
        <taxon>Heunggongvirae</taxon>
        <taxon>Uroviricota</taxon>
        <taxon>Caudoviricetes</taxon>
    </lineage>
</organism>
<sequence length="78" mass="9121">METIIIICALFAFLVMWSPTFIAYKMKNKNAEAIMYVNLCCILTYGILLFFTEFTLIPVVVCSSMFIWLFLLYESIKK</sequence>
<name>A0AAU7PHN5_9CAUD</name>
<keyword evidence="1" id="KW-0812">Transmembrane</keyword>
<accession>A0AAU7PHN5</accession>
<dbReference type="EMBL" id="PP777464">
    <property type="protein sequence ID" value="XBS49630.1"/>
    <property type="molecule type" value="Genomic_DNA"/>
</dbReference>
<proteinExistence type="predicted"/>
<keyword evidence="1" id="KW-1133">Transmembrane helix</keyword>
<feature type="transmembrane region" description="Helical" evidence="1">
    <location>
        <begin position="33"/>
        <end position="51"/>
    </location>
</feature>
<evidence type="ECO:0000256" key="1">
    <source>
        <dbReference type="SAM" id="Phobius"/>
    </source>
</evidence>
<evidence type="ECO:0000313" key="2">
    <source>
        <dbReference type="EMBL" id="XBS49630.1"/>
    </source>
</evidence>
<protein>
    <submittedName>
        <fullName evidence="2">Uncharacterized protein</fullName>
    </submittedName>
</protein>
<reference evidence="2" key="1">
    <citation type="submission" date="2024-05" db="EMBL/GenBank/DDBJ databases">
        <authorList>
            <person name="Badawy S."/>
            <person name="Skurnik M."/>
        </authorList>
    </citation>
    <scope>NUCLEOTIDE SEQUENCE</scope>
</reference>